<organism evidence="1 2">
    <name type="scientific">Colocasia esculenta</name>
    <name type="common">Wild taro</name>
    <name type="synonym">Arum esculentum</name>
    <dbReference type="NCBI Taxonomy" id="4460"/>
    <lineage>
        <taxon>Eukaryota</taxon>
        <taxon>Viridiplantae</taxon>
        <taxon>Streptophyta</taxon>
        <taxon>Embryophyta</taxon>
        <taxon>Tracheophyta</taxon>
        <taxon>Spermatophyta</taxon>
        <taxon>Magnoliopsida</taxon>
        <taxon>Liliopsida</taxon>
        <taxon>Araceae</taxon>
        <taxon>Aroideae</taxon>
        <taxon>Colocasieae</taxon>
        <taxon>Colocasia</taxon>
    </lineage>
</organism>
<proteinExistence type="predicted"/>
<protein>
    <submittedName>
        <fullName evidence="1">Uncharacterized protein</fullName>
    </submittedName>
</protein>
<reference evidence="1" key="1">
    <citation type="submission" date="2017-07" db="EMBL/GenBank/DDBJ databases">
        <title>Taro Niue Genome Assembly and Annotation.</title>
        <authorList>
            <person name="Atibalentja N."/>
            <person name="Keating K."/>
            <person name="Fields C.J."/>
        </authorList>
    </citation>
    <scope>NUCLEOTIDE SEQUENCE</scope>
    <source>
        <strain evidence="1">Niue_2</strain>
        <tissue evidence="1">Leaf</tissue>
    </source>
</reference>
<evidence type="ECO:0000313" key="1">
    <source>
        <dbReference type="EMBL" id="MQL75918.1"/>
    </source>
</evidence>
<keyword evidence="2" id="KW-1185">Reference proteome</keyword>
<name>A0A843TWR7_COLES</name>
<dbReference type="EMBL" id="NMUH01000270">
    <property type="protein sequence ID" value="MQL75918.1"/>
    <property type="molecule type" value="Genomic_DNA"/>
</dbReference>
<evidence type="ECO:0000313" key="2">
    <source>
        <dbReference type="Proteomes" id="UP000652761"/>
    </source>
</evidence>
<dbReference type="Proteomes" id="UP000652761">
    <property type="component" value="Unassembled WGS sequence"/>
</dbReference>
<comment type="caution">
    <text evidence="1">The sequence shown here is derived from an EMBL/GenBank/DDBJ whole genome shotgun (WGS) entry which is preliminary data.</text>
</comment>
<sequence length="45" mass="5239">MLQTLRQNDEEKVNVSTQAQVVSTLDPVPRRPVCQFWTVCRHSLK</sequence>
<dbReference type="AlphaFoldDB" id="A0A843TWR7"/>
<accession>A0A843TWR7</accession>
<gene>
    <name evidence="1" type="ORF">Taro_008300</name>
</gene>